<evidence type="ECO:0000313" key="3">
    <source>
        <dbReference type="Proteomes" id="UP000654075"/>
    </source>
</evidence>
<keyword evidence="3" id="KW-1185">Reference proteome</keyword>
<keyword evidence="1" id="KW-1133">Transmembrane helix</keyword>
<evidence type="ECO:0000256" key="1">
    <source>
        <dbReference type="SAM" id="Phobius"/>
    </source>
</evidence>
<feature type="non-terminal residue" evidence="2">
    <location>
        <position position="1"/>
    </location>
</feature>
<gene>
    <name evidence="2" type="ORF">PGLA1383_LOCUS48916</name>
</gene>
<sequence>MQGLCPSFRPFLLPLVVVVGQFSLCAGFFNVRALLPDNAFDWIEAHLSTPGIYFKEQYPLFAQAARSRAIHWYFAQMELRHGSYDYD</sequence>
<feature type="transmembrane region" description="Helical" evidence="1">
    <location>
        <begin position="12"/>
        <end position="31"/>
    </location>
</feature>
<dbReference type="AlphaFoldDB" id="A0A813H5A8"/>
<proteinExistence type="predicted"/>
<organism evidence="2 3">
    <name type="scientific">Polarella glacialis</name>
    <name type="common">Dinoflagellate</name>
    <dbReference type="NCBI Taxonomy" id="89957"/>
    <lineage>
        <taxon>Eukaryota</taxon>
        <taxon>Sar</taxon>
        <taxon>Alveolata</taxon>
        <taxon>Dinophyceae</taxon>
        <taxon>Suessiales</taxon>
        <taxon>Suessiaceae</taxon>
        <taxon>Polarella</taxon>
    </lineage>
</organism>
<keyword evidence="1" id="KW-0472">Membrane</keyword>
<comment type="caution">
    <text evidence="2">The sequence shown here is derived from an EMBL/GenBank/DDBJ whole genome shotgun (WGS) entry which is preliminary data.</text>
</comment>
<dbReference type="Proteomes" id="UP000654075">
    <property type="component" value="Unassembled WGS sequence"/>
</dbReference>
<dbReference type="EMBL" id="CAJNNV010030588">
    <property type="protein sequence ID" value="CAE8633002.1"/>
    <property type="molecule type" value="Genomic_DNA"/>
</dbReference>
<name>A0A813H5A8_POLGL</name>
<reference evidence="2" key="1">
    <citation type="submission" date="2021-02" db="EMBL/GenBank/DDBJ databases">
        <authorList>
            <person name="Dougan E. K."/>
            <person name="Rhodes N."/>
            <person name="Thang M."/>
            <person name="Chan C."/>
        </authorList>
    </citation>
    <scope>NUCLEOTIDE SEQUENCE</scope>
</reference>
<keyword evidence="1" id="KW-0812">Transmembrane</keyword>
<accession>A0A813H5A8</accession>
<evidence type="ECO:0000313" key="2">
    <source>
        <dbReference type="EMBL" id="CAE8633002.1"/>
    </source>
</evidence>
<protein>
    <submittedName>
        <fullName evidence="2">Uncharacterized protein</fullName>
    </submittedName>
</protein>